<dbReference type="Proteomes" id="UP001054945">
    <property type="component" value="Unassembled WGS sequence"/>
</dbReference>
<reference evidence="1 2" key="1">
    <citation type="submission" date="2021-06" db="EMBL/GenBank/DDBJ databases">
        <title>Caerostris extrusa draft genome.</title>
        <authorList>
            <person name="Kono N."/>
            <person name="Arakawa K."/>
        </authorList>
    </citation>
    <scope>NUCLEOTIDE SEQUENCE [LARGE SCALE GENOMIC DNA]</scope>
</reference>
<accession>A0AAV4Y3S1</accession>
<keyword evidence="2" id="KW-1185">Reference proteome</keyword>
<organism evidence="1 2">
    <name type="scientific">Caerostris extrusa</name>
    <name type="common">Bark spider</name>
    <name type="synonym">Caerostris bankana</name>
    <dbReference type="NCBI Taxonomy" id="172846"/>
    <lineage>
        <taxon>Eukaryota</taxon>
        <taxon>Metazoa</taxon>
        <taxon>Ecdysozoa</taxon>
        <taxon>Arthropoda</taxon>
        <taxon>Chelicerata</taxon>
        <taxon>Arachnida</taxon>
        <taxon>Araneae</taxon>
        <taxon>Araneomorphae</taxon>
        <taxon>Entelegynae</taxon>
        <taxon>Araneoidea</taxon>
        <taxon>Araneidae</taxon>
        <taxon>Caerostris</taxon>
    </lineage>
</organism>
<name>A0AAV4Y3S1_CAEEX</name>
<protein>
    <submittedName>
        <fullName evidence="1">Uncharacterized protein</fullName>
    </submittedName>
</protein>
<evidence type="ECO:0000313" key="1">
    <source>
        <dbReference type="EMBL" id="GIZ01076.1"/>
    </source>
</evidence>
<dbReference type="EMBL" id="BPLR01018622">
    <property type="protein sequence ID" value="GIZ01076.1"/>
    <property type="molecule type" value="Genomic_DNA"/>
</dbReference>
<proteinExistence type="predicted"/>
<comment type="caution">
    <text evidence="1">The sequence shown here is derived from an EMBL/GenBank/DDBJ whole genome shotgun (WGS) entry which is preliminary data.</text>
</comment>
<gene>
    <name evidence="1" type="ORF">CEXT_279031</name>
</gene>
<sequence>MNLNLIEIGQILMNIIEKSTSRFIQNVKFIVRKLTFIKTRRLERIKFKTDTLSAIDHKMLRKASVLTKWMRCKRSHYIPSTETRCKFGNWKMQTAGNKREFFVVRNRSKLLHEAN</sequence>
<dbReference type="AlphaFoldDB" id="A0AAV4Y3S1"/>
<evidence type="ECO:0000313" key="2">
    <source>
        <dbReference type="Proteomes" id="UP001054945"/>
    </source>
</evidence>